<dbReference type="EMBL" id="JYDT01000214">
    <property type="protein sequence ID" value="KRY81628.1"/>
    <property type="molecule type" value="Genomic_DNA"/>
</dbReference>
<dbReference type="AlphaFoldDB" id="A0A0V1F766"/>
<evidence type="ECO:0000313" key="2">
    <source>
        <dbReference type="EMBL" id="KRY81628.1"/>
    </source>
</evidence>
<evidence type="ECO:0000313" key="3">
    <source>
        <dbReference type="Proteomes" id="UP000054995"/>
    </source>
</evidence>
<organism evidence="2 3">
    <name type="scientific">Trichinella pseudospiralis</name>
    <name type="common">Parasitic roundworm</name>
    <dbReference type="NCBI Taxonomy" id="6337"/>
    <lineage>
        <taxon>Eukaryota</taxon>
        <taxon>Metazoa</taxon>
        <taxon>Ecdysozoa</taxon>
        <taxon>Nematoda</taxon>
        <taxon>Enoplea</taxon>
        <taxon>Dorylaimia</taxon>
        <taxon>Trichinellida</taxon>
        <taxon>Trichinellidae</taxon>
        <taxon>Trichinella</taxon>
    </lineage>
</organism>
<protein>
    <submittedName>
        <fullName evidence="2">Uncharacterized protein</fullName>
    </submittedName>
</protein>
<keyword evidence="1" id="KW-0812">Transmembrane</keyword>
<accession>A0A0V1F766</accession>
<comment type="caution">
    <text evidence="2">The sequence shown here is derived from an EMBL/GenBank/DDBJ whole genome shotgun (WGS) entry which is preliminary data.</text>
</comment>
<name>A0A0V1F766_TRIPS</name>
<sequence>MFAYRSFFLFRNIQLESTIGNKLHFYVASIKIYFSTFILLALKCAFNNRNTQIYLQCRESHSFIFPIYYEKNCQFQVNIICLTNDFLQIVPRTIKYQLESQNAFVYADISNPFVVTK</sequence>
<dbReference type="Proteomes" id="UP000054995">
    <property type="component" value="Unassembled WGS sequence"/>
</dbReference>
<reference evidence="2 3" key="1">
    <citation type="submission" date="2015-01" db="EMBL/GenBank/DDBJ databases">
        <title>Evolution of Trichinella species and genotypes.</title>
        <authorList>
            <person name="Korhonen P.K."/>
            <person name="Edoardo P."/>
            <person name="Giuseppe L.R."/>
            <person name="Gasser R.B."/>
        </authorList>
    </citation>
    <scope>NUCLEOTIDE SEQUENCE [LARGE SCALE GENOMIC DNA]</scope>
    <source>
        <strain evidence="2">ISS470</strain>
    </source>
</reference>
<gene>
    <name evidence="2" type="ORF">T4D_6067</name>
</gene>
<keyword evidence="3" id="KW-1185">Reference proteome</keyword>
<keyword evidence="1" id="KW-0472">Membrane</keyword>
<evidence type="ECO:0000256" key="1">
    <source>
        <dbReference type="SAM" id="Phobius"/>
    </source>
</evidence>
<feature type="transmembrane region" description="Helical" evidence="1">
    <location>
        <begin position="23"/>
        <end position="42"/>
    </location>
</feature>
<keyword evidence="1" id="KW-1133">Transmembrane helix</keyword>
<proteinExistence type="predicted"/>